<evidence type="ECO:0000259" key="1">
    <source>
        <dbReference type="Pfam" id="PF05099"/>
    </source>
</evidence>
<sequence length="122" mass="14032">MMEKIDILNSVVSMLVTDGKLQPQESEFLRRLCRRLKVPEEKLEAAFEKFAKGEAYVYLPQEDDEKKQLVNYLIEAVVADGKIAPQERQLLKAVATRLEVSQDHFEDMLNILLKRTVPEAEA</sequence>
<dbReference type="SUPFAM" id="SSF158682">
    <property type="entry name" value="TerB-like"/>
    <property type="match status" value="1"/>
</dbReference>
<feature type="domain" description="Co-chaperone DjlA N-terminal" evidence="1">
    <location>
        <begin position="63"/>
        <end position="108"/>
    </location>
</feature>
<gene>
    <name evidence="2" type="ORF">CSA56_16380</name>
</gene>
<protein>
    <recommendedName>
        <fullName evidence="1">Co-chaperone DjlA N-terminal domain-containing protein</fullName>
    </recommendedName>
</protein>
<evidence type="ECO:0000313" key="3">
    <source>
        <dbReference type="Proteomes" id="UP000230821"/>
    </source>
</evidence>
<dbReference type="Proteomes" id="UP000230821">
    <property type="component" value="Unassembled WGS sequence"/>
</dbReference>
<dbReference type="Gene3D" id="1.10.3680.10">
    <property type="entry name" value="TerB-like"/>
    <property type="match status" value="1"/>
</dbReference>
<proteinExistence type="predicted"/>
<comment type="caution">
    <text evidence="2">The sequence shown here is derived from an EMBL/GenBank/DDBJ whole genome shotgun (WGS) entry which is preliminary data.</text>
</comment>
<dbReference type="AlphaFoldDB" id="A0A2G6K948"/>
<dbReference type="EMBL" id="PDSK01000117">
    <property type="protein sequence ID" value="PIE32184.1"/>
    <property type="molecule type" value="Genomic_DNA"/>
</dbReference>
<dbReference type="Pfam" id="PF05099">
    <property type="entry name" value="TerB"/>
    <property type="match status" value="1"/>
</dbReference>
<accession>A0A2G6K948</accession>
<organism evidence="2 3">
    <name type="scientific">candidate division KSB3 bacterium</name>
    <dbReference type="NCBI Taxonomy" id="2044937"/>
    <lineage>
        <taxon>Bacteria</taxon>
        <taxon>candidate division KSB3</taxon>
    </lineage>
</organism>
<evidence type="ECO:0000313" key="2">
    <source>
        <dbReference type="EMBL" id="PIE32184.1"/>
    </source>
</evidence>
<name>A0A2G6K948_9BACT</name>
<dbReference type="InterPro" id="IPR007791">
    <property type="entry name" value="DjlA_N"/>
</dbReference>
<dbReference type="InterPro" id="IPR029024">
    <property type="entry name" value="TerB-like"/>
</dbReference>
<reference evidence="2 3" key="1">
    <citation type="submission" date="2017-10" db="EMBL/GenBank/DDBJ databases">
        <title>Novel microbial diversity and functional potential in the marine mammal oral microbiome.</title>
        <authorList>
            <person name="Dudek N.K."/>
            <person name="Sun C.L."/>
            <person name="Burstein D."/>
            <person name="Kantor R.S."/>
            <person name="Aliaga Goltsman D.S."/>
            <person name="Bik E.M."/>
            <person name="Thomas B.C."/>
            <person name="Banfield J.F."/>
            <person name="Relman D.A."/>
        </authorList>
    </citation>
    <scope>NUCLEOTIDE SEQUENCE [LARGE SCALE GENOMIC DNA]</scope>
    <source>
        <strain evidence="2">DOLJORAL78_47_16</strain>
    </source>
</reference>